<dbReference type="RefSeq" id="XP_020049816.1">
    <property type="nucleotide sequence ID" value="XM_020192247.1"/>
</dbReference>
<gene>
    <name evidence="2" type="ORF">ASCRUDRAFT_73349</name>
</gene>
<protein>
    <recommendedName>
        <fullName evidence="1">MICOS complex subunit</fullName>
    </recommendedName>
</protein>
<sequence>MLGPNKIVDGISVRSPTFTENFFKFLRGKTLGLYNCLEDASLGVSRKYYSTEKLVTSSLANLRSKNEDLLPNIVYITIATLTGAVIARHKNFFLRTSLPIIFGLTAFNYTLPQTFTNSTKFAYYLEKRNLPAVTSAQDSVVNGVENLIQNIENKSKDVQDSLNSSIDSSKKYIASVSGLNLDEEVTTRKGN</sequence>
<keyword evidence="1" id="KW-0999">Mitochondrion inner membrane</keyword>
<dbReference type="Proteomes" id="UP000095038">
    <property type="component" value="Unassembled WGS sequence"/>
</dbReference>
<dbReference type="FunCoup" id="A0A1D2VPI4">
    <property type="interactions" value="26"/>
</dbReference>
<proteinExistence type="predicted"/>
<dbReference type="Pfam" id="PF09769">
    <property type="entry name" value="ApoO"/>
    <property type="match status" value="1"/>
</dbReference>
<dbReference type="PANTHER" id="PTHR28268">
    <property type="entry name" value="MICOS SUBUNIT MIC26"/>
    <property type="match status" value="1"/>
</dbReference>
<dbReference type="InterPro" id="IPR019166">
    <property type="entry name" value="MIC26/MIC27"/>
</dbReference>
<dbReference type="EMBL" id="KV454475">
    <property type="protein sequence ID" value="ODV63509.1"/>
    <property type="molecule type" value="Genomic_DNA"/>
</dbReference>
<reference evidence="3" key="1">
    <citation type="submission" date="2016-05" db="EMBL/GenBank/DDBJ databases">
        <title>Comparative genomics of biotechnologically important yeasts.</title>
        <authorList>
            <consortium name="DOE Joint Genome Institute"/>
            <person name="Riley R."/>
            <person name="Haridas S."/>
            <person name="Wolfe K.H."/>
            <person name="Lopes M.R."/>
            <person name="Hittinger C.T."/>
            <person name="Goker M."/>
            <person name="Salamov A."/>
            <person name="Wisecaver J."/>
            <person name="Long T.M."/>
            <person name="Aerts A.L."/>
            <person name="Barry K."/>
            <person name="Choi C."/>
            <person name="Clum A."/>
            <person name="Coughlan A.Y."/>
            <person name="Deshpande S."/>
            <person name="Douglass A.P."/>
            <person name="Hanson S.J."/>
            <person name="Klenk H.-P."/>
            <person name="Labutti K."/>
            <person name="Lapidus A."/>
            <person name="Lindquist E."/>
            <person name="Lipzen A."/>
            <person name="Meier-Kolthoff J.P."/>
            <person name="Ohm R.A."/>
            <person name="Otillar R.P."/>
            <person name="Pangilinan J."/>
            <person name="Peng Y."/>
            <person name="Rokas A."/>
            <person name="Rosa C.A."/>
            <person name="Scheuner C."/>
            <person name="Sibirny A.A."/>
            <person name="Slot J.C."/>
            <person name="Stielow J.B."/>
            <person name="Sun H."/>
            <person name="Kurtzman C.P."/>
            <person name="Blackwell M."/>
            <person name="Grigoriev I.V."/>
            <person name="Jeffries T.W."/>
        </authorList>
    </citation>
    <scope>NUCLEOTIDE SEQUENCE [LARGE SCALE GENOMIC DNA]</scope>
    <source>
        <strain evidence="3">DSM 1968</strain>
    </source>
</reference>
<dbReference type="GO" id="GO:0042407">
    <property type="term" value="P:cristae formation"/>
    <property type="evidence" value="ECO:0007669"/>
    <property type="project" value="InterPro"/>
</dbReference>
<dbReference type="OrthoDB" id="2399148at2759"/>
<accession>A0A1D2VPI4</accession>
<keyword evidence="3" id="KW-1185">Reference proteome</keyword>
<dbReference type="GeneID" id="30965883"/>
<dbReference type="STRING" id="1344418.A0A1D2VPI4"/>
<dbReference type="AlphaFoldDB" id="A0A1D2VPI4"/>
<dbReference type="GO" id="GO:0061617">
    <property type="term" value="C:MICOS complex"/>
    <property type="evidence" value="ECO:0007669"/>
    <property type="project" value="UniProtKB-UniRule"/>
</dbReference>
<dbReference type="InParanoid" id="A0A1D2VPI4"/>
<organism evidence="2 3">
    <name type="scientific">Ascoidea rubescens DSM 1968</name>
    <dbReference type="NCBI Taxonomy" id="1344418"/>
    <lineage>
        <taxon>Eukaryota</taxon>
        <taxon>Fungi</taxon>
        <taxon>Dikarya</taxon>
        <taxon>Ascomycota</taxon>
        <taxon>Saccharomycotina</taxon>
        <taxon>Saccharomycetes</taxon>
        <taxon>Ascoideaceae</taxon>
        <taxon>Ascoidea</taxon>
    </lineage>
</organism>
<keyword evidence="1" id="KW-0472">Membrane</keyword>
<comment type="subunit">
    <text evidence="1">Component of the mitochondrial contact site and cristae organizing system (MICOS) complex.</text>
</comment>
<dbReference type="GO" id="GO:0044284">
    <property type="term" value="C:mitochondrial crista junction"/>
    <property type="evidence" value="ECO:0007669"/>
    <property type="project" value="TreeGrafter"/>
</dbReference>
<evidence type="ECO:0000313" key="3">
    <source>
        <dbReference type="Proteomes" id="UP000095038"/>
    </source>
</evidence>
<dbReference type="InterPro" id="IPR033181">
    <property type="entry name" value="Mic26_fungi"/>
</dbReference>
<comment type="subcellular location">
    <subcellularLocation>
        <location evidence="1">Mitochondrion inner membrane</location>
    </subcellularLocation>
</comment>
<name>A0A1D2VPI4_9ASCO</name>
<evidence type="ECO:0000313" key="2">
    <source>
        <dbReference type="EMBL" id="ODV63509.1"/>
    </source>
</evidence>
<dbReference type="PANTHER" id="PTHR28268:SF1">
    <property type="entry name" value="MICOS SUBUNIT MIC26"/>
    <property type="match status" value="1"/>
</dbReference>
<evidence type="ECO:0000256" key="1">
    <source>
        <dbReference type="RuleBase" id="RU363021"/>
    </source>
</evidence>
<keyword evidence="1" id="KW-0496">Mitochondrion</keyword>
<comment type="function">
    <text evidence="1">Component of the MICOS complex, a large protein complex of the mitochondrial inner membrane that plays crucial roles in the maintenance of crista junctions, inner membrane architecture, and formation of contact sites to the outer membrane.</text>
</comment>